<evidence type="ECO:0000256" key="3">
    <source>
        <dbReference type="ARBA" id="ARBA00022827"/>
    </source>
</evidence>
<dbReference type="AlphaFoldDB" id="A0A8H3FT04"/>
<evidence type="ECO:0000256" key="2">
    <source>
        <dbReference type="ARBA" id="ARBA00022630"/>
    </source>
</evidence>
<keyword evidence="2" id="KW-0285">Flavoprotein</keyword>
<protein>
    <recommendedName>
        <fullName evidence="5">FAD-binding domain-containing protein</fullName>
    </recommendedName>
</protein>
<evidence type="ECO:0000313" key="6">
    <source>
        <dbReference type="EMBL" id="CAF9931706.1"/>
    </source>
</evidence>
<dbReference type="EMBL" id="CAJPDQ010000040">
    <property type="protein sequence ID" value="CAF9931706.1"/>
    <property type="molecule type" value="Genomic_DNA"/>
</dbReference>
<accession>A0A8H3FT04</accession>
<feature type="domain" description="FAD-binding" evidence="5">
    <location>
        <begin position="8"/>
        <end position="361"/>
    </location>
</feature>
<gene>
    <name evidence="6" type="ORF">GOMPHAMPRED_006378</name>
</gene>
<dbReference type="Pfam" id="PF01494">
    <property type="entry name" value="FAD_binding_3"/>
    <property type="match status" value="1"/>
</dbReference>
<keyword evidence="3" id="KW-0274">FAD</keyword>
<evidence type="ECO:0000313" key="7">
    <source>
        <dbReference type="Proteomes" id="UP000664169"/>
    </source>
</evidence>
<dbReference type="GO" id="GO:0004497">
    <property type="term" value="F:monooxygenase activity"/>
    <property type="evidence" value="ECO:0007669"/>
    <property type="project" value="InterPro"/>
</dbReference>
<dbReference type="InterPro" id="IPR050562">
    <property type="entry name" value="FAD_mOase_fung"/>
</dbReference>
<keyword evidence="7" id="KW-1185">Reference proteome</keyword>
<organism evidence="6 7">
    <name type="scientific">Gomphillus americanus</name>
    <dbReference type="NCBI Taxonomy" id="1940652"/>
    <lineage>
        <taxon>Eukaryota</taxon>
        <taxon>Fungi</taxon>
        <taxon>Dikarya</taxon>
        <taxon>Ascomycota</taxon>
        <taxon>Pezizomycotina</taxon>
        <taxon>Lecanoromycetes</taxon>
        <taxon>OSLEUM clade</taxon>
        <taxon>Ostropomycetidae</taxon>
        <taxon>Ostropales</taxon>
        <taxon>Graphidaceae</taxon>
        <taxon>Gomphilloideae</taxon>
        <taxon>Gomphillus</taxon>
    </lineage>
</organism>
<comment type="similarity">
    <text evidence="1">Belongs to the paxM FAD-dependent monooxygenase family.</text>
</comment>
<dbReference type="InterPro" id="IPR002938">
    <property type="entry name" value="FAD-bd"/>
</dbReference>
<comment type="caution">
    <text evidence="6">The sequence shown here is derived from an EMBL/GenBank/DDBJ whole genome shotgun (WGS) entry which is preliminary data.</text>
</comment>
<dbReference type="PANTHER" id="PTHR47356">
    <property type="entry name" value="FAD-DEPENDENT MONOOXYGENASE ASQG-RELATED"/>
    <property type="match status" value="1"/>
</dbReference>
<dbReference type="Proteomes" id="UP000664169">
    <property type="component" value="Unassembled WGS sequence"/>
</dbReference>
<evidence type="ECO:0000259" key="5">
    <source>
        <dbReference type="Pfam" id="PF01494"/>
    </source>
</evidence>
<dbReference type="InterPro" id="IPR036188">
    <property type="entry name" value="FAD/NAD-bd_sf"/>
</dbReference>
<proteinExistence type="inferred from homology"/>
<dbReference type="OrthoDB" id="2431938at2759"/>
<dbReference type="SUPFAM" id="SSF51905">
    <property type="entry name" value="FAD/NAD(P)-binding domain"/>
    <property type="match status" value="1"/>
</dbReference>
<evidence type="ECO:0000256" key="4">
    <source>
        <dbReference type="ARBA" id="ARBA00023002"/>
    </source>
</evidence>
<dbReference type="Gene3D" id="3.50.50.60">
    <property type="entry name" value="FAD/NAD(P)-binding domain"/>
    <property type="match status" value="1"/>
</dbReference>
<evidence type="ECO:0000256" key="1">
    <source>
        <dbReference type="ARBA" id="ARBA00007992"/>
    </source>
</evidence>
<name>A0A8H3FT04_9LECA</name>
<dbReference type="PANTHER" id="PTHR47356:SF2">
    <property type="entry name" value="FAD-BINDING DOMAIN-CONTAINING PROTEIN-RELATED"/>
    <property type="match status" value="1"/>
</dbReference>
<reference evidence="6" key="1">
    <citation type="submission" date="2021-03" db="EMBL/GenBank/DDBJ databases">
        <authorList>
            <person name="Tagirdzhanova G."/>
        </authorList>
    </citation>
    <scope>NUCLEOTIDE SEQUENCE</scope>
</reference>
<dbReference type="PRINTS" id="PR00420">
    <property type="entry name" value="RNGMNOXGNASE"/>
</dbReference>
<dbReference type="GO" id="GO:0071949">
    <property type="term" value="F:FAD binding"/>
    <property type="evidence" value="ECO:0007669"/>
    <property type="project" value="InterPro"/>
</dbReference>
<keyword evidence="4" id="KW-0560">Oxidoreductase</keyword>
<sequence length="429" mass="45979">MSISKSNLKVIIVGGGPVGLTAAHALTKAGISFTLLEQRPSAVIDAGSNLVLQPEGLLTLSSLGILPQIMAASTALGKIERIDHKGRSIGNVDWFLNMAKKYVNAKYRHDDTNKASTGHAPRTLSRHDLTSVLYNTLPVDKQANIIPDKKLATITSTPTGVVVTCTDGSTYEGSLIIGADGSHSKSRAQMHSLALSSASTSVNEETPFLTTYNCLWIRMPISATQGIIPGISSETHGKGLATQFFAGDDTAVLGIYEPLPEPTKKRQYFTSADEQALVERWGHVKLLHGNDLTIAEMYAKRAQAGLVTLEEGVLEHWSWGSKIVLVGDAAHKYTPSTGSGCNNGMVDACLLAKELSAALEENEPIEAARIEAAFARYQNLRKDVSIATCTGSGRATAMATWSGSILSFIDVHIIPRRIVQNFIGKRITV</sequence>